<dbReference type="GO" id="GO:0006027">
    <property type="term" value="P:glycosaminoglycan catabolic process"/>
    <property type="evidence" value="ECO:0007669"/>
    <property type="project" value="InterPro"/>
</dbReference>
<feature type="chain" id="PRO_5012796686" description="Chondroitin sulfate ABC lyase" evidence="6">
    <location>
        <begin position="28"/>
        <end position="1006"/>
    </location>
</feature>
<dbReference type="SUPFAM" id="SSF74650">
    <property type="entry name" value="Galactose mutarotase-like"/>
    <property type="match status" value="1"/>
</dbReference>
<accession>A0A1Q9GER7</accession>
<dbReference type="Gene3D" id="2.60.220.10">
    <property type="entry name" value="Polysaccharide lyase family 8-like, C-terminal"/>
    <property type="match status" value="1"/>
</dbReference>
<feature type="binding site" evidence="5">
    <location>
        <position position="58"/>
    </location>
    <ligand>
        <name>Ca(2+)</name>
        <dbReference type="ChEBI" id="CHEBI:29108"/>
    </ligand>
</feature>
<feature type="domain" description="Lyase N-terminal" evidence="8">
    <location>
        <begin position="51"/>
        <end position="216"/>
    </location>
</feature>
<organism evidence="10 11">
    <name type="scientific">Photobacterium proteolyticum</name>
    <dbReference type="NCBI Taxonomy" id="1903952"/>
    <lineage>
        <taxon>Bacteria</taxon>
        <taxon>Pseudomonadati</taxon>
        <taxon>Pseudomonadota</taxon>
        <taxon>Gammaproteobacteria</taxon>
        <taxon>Vibrionales</taxon>
        <taxon>Vibrionaceae</taxon>
        <taxon>Photobacterium</taxon>
    </lineage>
</organism>
<dbReference type="PANTHER" id="PTHR37322:SF3">
    <property type="entry name" value="CHONDROITIN SULFATE ABC EXOLYASE"/>
    <property type="match status" value="1"/>
</dbReference>
<sequence>MLNSKFLGNKRKLAVIISLLFCSNAYSDDHVNPKKDINQAQSIDMHNNPMQSQITSFEESSLPEFISVSEKSELGVTTKRAVNGNQSLVWNWNSGDTLKINKPFRYYTPDEAKAAYGRSASTVFSIWIYNEKPSDGELNFQFGSTGNSNFTMKLNFTGWRSAGLAFHRDMKGTPASEMKGLTITAPNSPEGGKIYIDRVMVSIDDIRYQWADYQVSTQLVEPEIDYGLPGSLPEVTPEELRAISRIKSNLTDYYLSGGQLSDKKIAKIRKHFEDYKLRKEDGVVNGPHIVAKKQLTLYQAKYLSPQDKKLVDKYVDLRKFTEFMQDVAQVWHKTNDQQLKMEMEAMYLLMSEHLLDQGYQKGSSLVTTHHWGYSTRSWYASMLLMEEPLRQAGLLKPIHDSLLWYSREFKERGFDMKVGPKSSDLDYYNTLSLAHIIMLLLEDDEQERAALMHKFGKFISGNIAQTPPGYADGFRPDGTAFRHKGNYPGYSFSAFRSAAYIAYLLSDTPFELSLEARQNLKKAMLSARIYSNPNPGVGTNGRRPFYGISINKIAKGYRWLALAGTDDSGIDQELAAAYLRVVNGTKKDGEAEFGMPIVPENHPQGAYSFNYAAMGVYRYQDKMVTMKGWNKYVWSSEIYRNANRYGRYQSHGSVQIQKWGDEKQWGYNQNGWDWNRMPGATTIHLPWELLDAPNKHTTMLRNKIKYNGATDLKGKYGAFGFVLQNPKKWPNVIDPSFTAKKSVFSFDNRLILVGSNISNSKDEFATETTLFQYGLTQNTQEMWVNGEKITSFPYEQKLEVGDWLIDGMGNGYYVVEGGDVNIHRKTQQSRDNQDKTPTSGDFATAWIDHGKAPDNAEYEYIVILDATPEKMVELKAKMANPDMRPYNVIRKDDKAHVVEDKESGVTGYTAFGYARISDKWVKSISTSSIVMIKGSDKTLEMSVANPDLNMDKETLSQVVPVSITLNGAWSLAEPMDNVSIKRRGSRTVVTVECKDGLPVQLDLNKV</sequence>
<dbReference type="Pfam" id="PF02278">
    <property type="entry name" value="Lyase_8"/>
    <property type="match status" value="1"/>
</dbReference>
<feature type="binding site" evidence="5">
    <location>
        <position position="197"/>
    </location>
    <ligand>
        <name>Ca(2+)</name>
        <dbReference type="ChEBI" id="CHEBI:29108"/>
    </ligand>
</feature>
<keyword evidence="11" id="KW-1185">Reference proteome</keyword>
<evidence type="ECO:0000256" key="5">
    <source>
        <dbReference type="PIRSR" id="PIRSR034515-3"/>
    </source>
</evidence>
<dbReference type="STRING" id="1903952.BIT28_06845"/>
<dbReference type="InterPro" id="IPR011013">
    <property type="entry name" value="Gal_mutarotase_sf_dom"/>
</dbReference>
<dbReference type="Proteomes" id="UP000186905">
    <property type="component" value="Unassembled WGS sequence"/>
</dbReference>
<evidence type="ECO:0000256" key="3">
    <source>
        <dbReference type="PIRNR" id="PIRNR034515"/>
    </source>
</evidence>
<dbReference type="InterPro" id="IPR024200">
    <property type="entry name" value="Chondroitinase_ABC_I"/>
</dbReference>
<keyword evidence="2 3" id="KW-0456">Lyase</keyword>
<evidence type="ECO:0000259" key="7">
    <source>
        <dbReference type="Pfam" id="PF02278"/>
    </source>
</evidence>
<dbReference type="InterPro" id="IPR015177">
    <property type="entry name" value="Lyase_catalyt"/>
</dbReference>
<evidence type="ECO:0000313" key="10">
    <source>
        <dbReference type="EMBL" id="OLQ72895.1"/>
    </source>
</evidence>
<proteinExistence type="inferred from homology"/>
<dbReference type="AlphaFoldDB" id="A0A1Q9GER7"/>
<keyword evidence="5" id="KW-0106">Calcium</keyword>
<feature type="domain" description="Lyase catalytic" evidence="9">
    <location>
        <begin position="232"/>
        <end position="586"/>
    </location>
</feature>
<dbReference type="GO" id="GO:0030246">
    <property type="term" value="F:carbohydrate binding"/>
    <property type="evidence" value="ECO:0007669"/>
    <property type="project" value="InterPro"/>
</dbReference>
<comment type="similarity">
    <text evidence="1 3">Belongs to the polysaccharide lyase 8 family.</text>
</comment>
<dbReference type="GO" id="GO:0034000">
    <property type="term" value="F:chondroitin-sulfate-ABC endolyase activity"/>
    <property type="evidence" value="ECO:0007669"/>
    <property type="project" value="InterPro"/>
</dbReference>
<feature type="active site" description="Proton acceptor" evidence="4">
    <location>
        <position position="370"/>
    </location>
</feature>
<evidence type="ECO:0000259" key="8">
    <source>
        <dbReference type="Pfam" id="PF09092"/>
    </source>
</evidence>
<dbReference type="InterPro" id="IPR008979">
    <property type="entry name" value="Galactose-bd-like_sf"/>
</dbReference>
<evidence type="ECO:0000313" key="11">
    <source>
        <dbReference type="Proteomes" id="UP000186905"/>
    </source>
</evidence>
<dbReference type="InterPro" id="IPR011071">
    <property type="entry name" value="Lyase_8-like_C"/>
</dbReference>
<dbReference type="RefSeq" id="WP_075766912.1">
    <property type="nucleotide sequence ID" value="NZ_MJIL01000090.1"/>
</dbReference>
<evidence type="ECO:0000256" key="2">
    <source>
        <dbReference type="ARBA" id="ARBA00023239"/>
    </source>
</evidence>
<dbReference type="InterPro" id="IPR014718">
    <property type="entry name" value="GH-type_carb-bd"/>
</dbReference>
<keyword evidence="6" id="KW-0732">Signal</keyword>
<keyword evidence="5" id="KW-0479">Metal-binding</keyword>
<dbReference type="SUPFAM" id="SSF49785">
    <property type="entry name" value="Galactose-binding domain-like"/>
    <property type="match status" value="1"/>
</dbReference>
<dbReference type="GO" id="GO:0005576">
    <property type="term" value="C:extracellular region"/>
    <property type="evidence" value="ECO:0007669"/>
    <property type="project" value="InterPro"/>
</dbReference>
<dbReference type="GO" id="GO:0046872">
    <property type="term" value="F:metal ion binding"/>
    <property type="evidence" value="ECO:0007669"/>
    <property type="project" value="UniProtKB-KW"/>
</dbReference>
<dbReference type="Gene3D" id="2.70.98.10">
    <property type="match status" value="1"/>
</dbReference>
<dbReference type="Gene3D" id="2.60.120.430">
    <property type="entry name" value="Galactose-binding lectin"/>
    <property type="match status" value="1"/>
</dbReference>
<dbReference type="PIRSF" id="PIRSF034515">
    <property type="entry name" value="Chondroitinase"/>
    <property type="match status" value="1"/>
</dbReference>
<dbReference type="SUPFAM" id="SSF49863">
    <property type="entry name" value="Hyaluronate lyase-like, C-terminal domain"/>
    <property type="match status" value="1"/>
</dbReference>
<dbReference type="OrthoDB" id="6394136at2"/>
<gene>
    <name evidence="10" type="ORF">BIT28_06845</name>
</gene>
<comment type="caution">
    <text evidence="10">The sequence shown here is derived from an EMBL/GenBank/DDBJ whole genome shotgun (WGS) entry which is preliminary data.</text>
</comment>
<dbReference type="InterPro" id="IPR015176">
    <property type="entry name" value="Lyase_N"/>
</dbReference>
<dbReference type="Gene3D" id="1.50.10.100">
    <property type="entry name" value="Chondroitin AC/alginate lyase"/>
    <property type="match status" value="1"/>
</dbReference>
<dbReference type="Pfam" id="PF09093">
    <property type="entry name" value="Lyase_catalyt"/>
    <property type="match status" value="1"/>
</dbReference>
<dbReference type="EMBL" id="MJIL01000090">
    <property type="protein sequence ID" value="OLQ72895.1"/>
    <property type="molecule type" value="Genomic_DNA"/>
</dbReference>
<evidence type="ECO:0000256" key="6">
    <source>
        <dbReference type="SAM" id="SignalP"/>
    </source>
</evidence>
<dbReference type="InterPro" id="IPR039174">
    <property type="entry name" value="Chondroitin_ABC_lyase"/>
</dbReference>
<dbReference type="SUPFAM" id="SSF48230">
    <property type="entry name" value="Chondroitin AC/alginate lyase"/>
    <property type="match status" value="1"/>
</dbReference>
<dbReference type="PANTHER" id="PTHR37322">
    <property type="match status" value="1"/>
</dbReference>
<feature type="domain" description="Polysaccharide lyase family 8 central" evidence="7">
    <location>
        <begin position="614"/>
        <end position="863"/>
    </location>
</feature>
<evidence type="ECO:0000259" key="9">
    <source>
        <dbReference type="Pfam" id="PF09093"/>
    </source>
</evidence>
<keyword evidence="3" id="KW-0119">Carbohydrate metabolism</keyword>
<dbReference type="InterPro" id="IPR003159">
    <property type="entry name" value="Lyase_8_central_dom"/>
</dbReference>
<name>A0A1Q9GER7_9GAMM</name>
<feature type="signal peptide" evidence="6">
    <location>
        <begin position="1"/>
        <end position="27"/>
    </location>
</feature>
<reference evidence="10 11" key="1">
    <citation type="submission" date="2016-09" db="EMBL/GenBank/DDBJ databases">
        <title>Photobacterium proteolyticum sp. nov. a protease producing bacterium isolated from ocean sediments of Laizhou Bay.</title>
        <authorList>
            <person name="Li Y."/>
        </authorList>
    </citation>
    <scope>NUCLEOTIDE SEQUENCE [LARGE SCALE GENOMIC DNA]</scope>
    <source>
        <strain evidence="10 11">13-12</strain>
    </source>
</reference>
<dbReference type="Pfam" id="PF09092">
    <property type="entry name" value="Lyase_N"/>
    <property type="match status" value="1"/>
</dbReference>
<evidence type="ECO:0000256" key="4">
    <source>
        <dbReference type="PIRSR" id="PIRSR034515-1"/>
    </source>
</evidence>
<protein>
    <recommendedName>
        <fullName evidence="3">Chondroitin sulfate ABC lyase</fullName>
    </recommendedName>
    <alternativeName>
        <fullName evidence="3">Chondroitin ABC eliminase</fullName>
    </alternativeName>
    <alternativeName>
        <fullName evidence="3">Chondroitin ABC lyase</fullName>
    </alternativeName>
    <alternativeName>
        <fullName evidence="3">Chondroitinase ABC</fullName>
    </alternativeName>
</protein>
<feature type="active site" description="Proton donor" evidence="4">
    <location>
        <position position="490"/>
    </location>
</feature>
<dbReference type="InterPro" id="IPR008929">
    <property type="entry name" value="Chondroitin_lyas"/>
</dbReference>
<comment type="function">
    <text evidence="3">Broad-specificity glycosaminoglycan lyase.</text>
</comment>
<evidence type="ECO:0000256" key="1">
    <source>
        <dbReference type="ARBA" id="ARBA00006699"/>
    </source>
</evidence>
<feature type="active site" description="Proton acceptor" evidence="4">
    <location>
        <position position="483"/>
    </location>
</feature>
<dbReference type="GO" id="GO:0005975">
    <property type="term" value="P:carbohydrate metabolic process"/>
    <property type="evidence" value="ECO:0007669"/>
    <property type="project" value="InterPro"/>
</dbReference>
<feature type="binding site" evidence="5">
    <location>
        <position position="56"/>
    </location>
    <ligand>
        <name>Ca(2+)</name>
        <dbReference type="ChEBI" id="CHEBI:29108"/>
    </ligand>
</feature>